<dbReference type="RefSeq" id="WP_189361408.1">
    <property type="nucleotide sequence ID" value="NZ_BMWZ01000006.1"/>
</dbReference>
<keyword evidence="1" id="KW-0812">Transmembrane</keyword>
<reference evidence="3" key="1">
    <citation type="journal article" date="2014" name="Int. J. Syst. Evol. Microbiol.">
        <title>Complete genome sequence of Corynebacterium casei LMG S-19264T (=DSM 44701T), isolated from a smear-ripened cheese.</title>
        <authorList>
            <consortium name="US DOE Joint Genome Institute (JGI-PGF)"/>
            <person name="Walter F."/>
            <person name="Albersmeier A."/>
            <person name="Kalinowski J."/>
            <person name="Ruckert C."/>
        </authorList>
    </citation>
    <scope>NUCLEOTIDE SEQUENCE</scope>
    <source>
        <strain evidence="3">KCTC 12710</strain>
    </source>
</reference>
<dbReference type="PANTHER" id="PTHR36927:SF1">
    <property type="entry name" value="MDO-LIKE PROTEIN"/>
    <property type="match status" value="1"/>
</dbReference>
<protein>
    <recommendedName>
        <fullName evidence="2">Acyltransferase 3 domain-containing protein</fullName>
    </recommendedName>
</protein>
<dbReference type="InterPro" id="IPR002656">
    <property type="entry name" value="Acyl_transf_3_dom"/>
</dbReference>
<comment type="caution">
    <text evidence="3">The sequence shown here is derived from an EMBL/GenBank/DDBJ whole genome shotgun (WGS) entry which is preliminary data.</text>
</comment>
<dbReference type="PANTHER" id="PTHR36927">
    <property type="entry name" value="BLR4337 PROTEIN"/>
    <property type="match status" value="1"/>
</dbReference>
<sequence>MTTNKTERLHALDSLRAIMMILGIVLHSANTYVVADYGASWPLKDPDSTSITLDYISSIVHAFRMPIFFVIAGFFASLLFYERSYSKMIKNRINRILFPFIVFLIIMWPLVTMAFTYSNLVFSGHLNAYEATLAKYTNIAAFIPQHTMHLWFLYYLVFFSLTSYVLGLLFTKLPKTSRKISQMFNYIIQKPILKVMVYSVITFLLLLAMNRYWVATSLSFVPDFNTYIFYAFFYFFGWILFKSKAYLNTFLKYDWLFTILAIVLFTTYFLMDDTALALEVKMAIKSVNVWLFTFGFTGLFIRYASKHSALMRYVSDSSYWVYLLHLPLTAFLPMSHYEVDIPAFFKFLLVMSGTTIICFVTYHYLVRATLIGKFLNGRSYTRRIKDIKPSPTRTPQINVAHSEYRFLADVPQENYKN</sequence>
<keyword evidence="1" id="KW-0472">Membrane</keyword>
<feature type="transmembrane region" description="Helical" evidence="1">
    <location>
        <begin position="253"/>
        <end position="271"/>
    </location>
</feature>
<feature type="transmembrane region" description="Helical" evidence="1">
    <location>
        <begin position="152"/>
        <end position="171"/>
    </location>
</feature>
<evidence type="ECO:0000259" key="2">
    <source>
        <dbReference type="Pfam" id="PF01757"/>
    </source>
</evidence>
<feature type="transmembrane region" description="Helical" evidence="1">
    <location>
        <begin position="15"/>
        <end position="35"/>
    </location>
</feature>
<feature type="transmembrane region" description="Helical" evidence="1">
    <location>
        <begin position="317"/>
        <end position="337"/>
    </location>
</feature>
<dbReference type="EMBL" id="BMWZ01000006">
    <property type="protein sequence ID" value="GGZ86734.1"/>
    <property type="molecule type" value="Genomic_DNA"/>
</dbReference>
<feature type="transmembrane region" description="Helical" evidence="1">
    <location>
        <begin position="343"/>
        <end position="365"/>
    </location>
</feature>
<gene>
    <name evidence="3" type="ORF">GCM10007028_26040</name>
</gene>
<feature type="transmembrane region" description="Helical" evidence="1">
    <location>
        <begin position="224"/>
        <end position="241"/>
    </location>
</feature>
<dbReference type="GO" id="GO:0016747">
    <property type="term" value="F:acyltransferase activity, transferring groups other than amino-acyl groups"/>
    <property type="evidence" value="ECO:0007669"/>
    <property type="project" value="InterPro"/>
</dbReference>
<dbReference type="Pfam" id="PF01757">
    <property type="entry name" value="Acyl_transf_3"/>
    <property type="match status" value="1"/>
</dbReference>
<name>A0A918R479_9FLAO</name>
<keyword evidence="4" id="KW-1185">Reference proteome</keyword>
<dbReference type="Proteomes" id="UP000636004">
    <property type="component" value="Unassembled WGS sequence"/>
</dbReference>
<feature type="transmembrane region" description="Helical" evidence="1">
    <location>
        <begin position="283"/>
        <end position="305"/>
    </location>
</feature>
<feature type="transmembrane region" description="Helical" evidence="1">
    <location>
        <begin position="55"/>
        <end position="81"/>
    </location>
</feature>
<feature type="transmembrane region" description="Helical" evidence="1">
    <location>
        <begin position="93"/>
        <end position="117"/>
    </location>
</feature>
<keyword evidence="1" id="KW-1133">Transmembrane helix</keyword>
<accession>A0A918R479</accession>
<dbReference type="AlphaFoldDB" id="A0A918R479"/>
<proteinExistence type="predicted"/>
<organism evidence="3 4">
    <name type="scientific">Algibacter mikhailovii</name>
    <dbReference type="NCBI Taxonomy" id="425498"/>
    <lineage>
        <taxon>Bacteria</taxon>
        <taxon>Pseudomonadati</taxon>
        <taxon>Bacteroidota</taxon>
        <taxon>Flavobacteriia</taxon>
        <taxon>Flavobacteriales</taxon>
        <taxon>Flavobacteriaceae</taxon>
        <taxon>Algibacter</taxon>
    </lineage>
</organism>
<evidence type="ECO:0000256" key="1">
    <source>
        <dbReference type="SAM" id="Phobius"/>
    </source>
</evidence>
<reference evidence="3" key="2">
    <citation type="submission" date="2020-09" db="EMBL/GenBank/DDBJ databases">
        <authorList>
            <person name="Sun Q."/>
            <person name="Kim S."/>
        </authorList>
    </citation>
    <scope>NUCLEOTIDE SEQUENCE</scope>
    <source>
        <strain evidence="3">KCTC 12710</strain>
    </source>
</reference>
<evidence type="ECO:0000313" key="3">
    <source>
        <dbReference type="EMBL" id="GGZ86734.1"/>
    </source>
</evidence>
<dbReference type="InterPro" id="IPR050623">
    <property type="entry name" value="Glucan_succinyl_AcylTrfase"/>
</dbReference>
<evidence type="ECO:0000313" key="4">
    <source>
        <dbReference type="Proteomes" id="UP000636004"/>
    </source>
</evidence>
<feature type="domain" description="Acyltransferase 3" evidence="2">
    <location>
        <begin position="10"/>
        <end position="362"/>
    </location>
</feature>
<feature type="transmembrane region" description="Helical" evidence="1">
    <location>
        <begin position="192"/>
        <end position="212"/>
    </location>
</feature>